<feature type="compositionally biased region" description="Polar residues" evidence="1">
    <location>
        <begin position="29"/>
        <end position="45"/>
    </location>
</feature>
<dbReference type="EMBL" id="CAJVPI010000425">
    <property type="protein sequence ID" value="CAG8533452.1"/>
    <property type="molecule type" value="Genomic_DNA"/>
</dbReference>
<sequence length="193" mass="21884">MQPLFAFVVHSPVGYACGTPRSSINTLENQQSHQQATTNLTQQHSQKSRRIRPTCASTLPPTPSSPIEFRKRSVTLDICVTKSLLSEELKTKTFPSRTFIKGIRINKDNNANINGNTTYVRSGITGTQGEPTNKPQEKEEKQITRRCLKFNDVLVVREARSTDIECEKEKDIKQEETSDEPNVQRKSYTENKD</sequence>
<gene>
    <name evidence="2" type="ORF">PBRASI_LOCUS4226</name>
</gene>
<accession>A0A9N9AK90</accession>
<feature type="compositionally biased region" description="Polar residues" evidence="1">
    <location>
        <begin position="121"/>
        <end position="134"/>
    </location>
</feature>
<reference evidence="2" key="1">
    <citation type="submission" date="2021-06" db="EMBL/GenBank/DDBJ databases">
        <authorList>
            <person name="Kallberg Y."/>
            <person name="Tangrot J."/>
            <person name="Rosling A."/>
        </authorList>
    </citation>
    <scope>NUCLEOTIDE SEQUENCE</scope>
    <source>
        <strain evidence="2">BR232B</strain>
    </source>
</reference>
<proteinExistence type="predicted"/>
<feature type="region of interest" description="Disordered" evidence="1">
    <location>
        <begin position="29"/>
        <end position="66"/>
    </location>
</feature>
<evidence type="ECO:0000256" key="1">
    <source>
        <dbReference type="SAM" id="MobiDB-lite"/>
    </source>
</evidence>
<organism evidence="2 3">
    <name type="scientific">Paraglomus brasilianum</name>
    <dbReference type="NCBI Taxonomy" id="144538"/>
    <lineage>
        <taxon>Eukaryota</taxon>
        <taxon>Fungi</taxon>
        <taxon>Fungi incertae sedis</taxon>
        <taxon>Mucoromycota</taxon>
        <taxon>Glomeromycotina</taxon>
        <taxon>Glomeromycetes</taxon>
        <taxon>Paraglomerales</taxon>
        <taxon>Paraglomeraceae</taxon>
        <taxon>Paraglomus</taxon>
    </lineage>
</organism>
<name>A0A9N9AK90_9GLOM</name>
<dbReference type="Proteomes" id="UP000789739">
    <property type="component" value="Unassembled WGS sequence"/>
</dbReference>
<keyword evidence="3" id="KW-1185">Reference proteome</keyword>
<feature type="compositionally biased region" description="Basic and acidic residues" evidence="1">
    <location>
        <begin position="165"/>
        <end position="176"/>
    </location>
</feature>
<protein>
    <submittedName>
        <fullName evidence="2">6381_t:CDS:1</fullName>
    </submittedName>
</protein>
<comment type="caution">
    <text evidence="2">The sequence shown here is derived from an EMBL/GenBank/DDBJ whole genome shotgun (WGS) entry which is preliminary data.</text>
</comment>
<evidence type="ECO:0000313" key="2">
    <source>
        <dbReference type="EMBL" id="CAG8533452.1"/>
    </source>
</evidence>
<feature type="region of interest" description="Disordered" evidence="1">
    <location>
        <begin position="121"/>
        <end position="140"/>
    </location>
</feature>
<feature type="region of interest" description="Disordered" evidence="1">
    <location>
        <begin position="165"/>
        <end position="193"/>
    </location>
</feature>
<dbReference type="AlphaFoldDB" id="A0A9N9AK90"/>
<evidence type="ECO:0000313" key="3">
    <source>
        <dbReference type="Proteomes" id="UP000789739"/>
    </source>
</evidence>